<evidence type="ECO:0000313" key="2">
    <source>
        <dbReference type="EMBL" id="PSK90757.1"/>
    </source>
</evidence>
<reference evidence="2 3" key="1">
    <citation type="submission" date="2018-03" db="EMBL/GenBank/DDBJ databases">
        <title>Genomic Encyclopedia of Type Strains, Phase III (KMG-III): the genomes of soil and plant-associated and newly described type strains.</title>
        <authorList>
            <person name="Whitman W."/>
        </authorList>
    </citation>
    <scope>NUCLEOTIDE SEQUENCE [LARGE SCALE GENOMIC DNA]</scope>
    <source>
        <strain evidence="2 3">CGMCC 1.12700</strain>
    </source>
</reference>
<dbReference type="RefSeq" id="WP_106524030.1">
    <property type="nucleotide sequence ID" value="NZ_PYGD01000007.1"/>
</dbReference>
<keyword evidence="1" id="KW-0732">Signal</keyword>
<protein>
    <submittedName>
        <fullName evidence="2">Uncharacterized protein</fullName>
    </submittedName>
</protein>
<proteinExistence type="predicted"/>
<comment type="caution">
    <text evidence="2">The sequence shown here is derived from an EMBL/GenBank/DDBJ whole genome shotgun (WGS) entry which is preliminary data.</text>
</comment>
<organism evidence="2 3">
    <name type="scientific">Taibaiella chishuiensis</name>
    <dbReference type="NCBI Taxonomy" id="1434707"/>
    <lineage>
        <taxon>Bacteria</taxon>
        <taxon>Pseudomonadati</taxon>
        <taxon>Bacteroidota</taxon>
        <taxon>Chitinophagia</taxon>
        <taxon>Chitinophagales</taxon>
        <taxon>Chitinophagaceae</taxon>
        <taxon>Taibaiella</taxon>
    </lineage>
</organism>
<gene>
    <name evidence="2" type="ORF">B0I18_107168</name>
</gene>
<dbReference type="AlphaFoldDB" id="A0A2P8D0L5"/>
<feature type="chain" id="PRO_5015187931" evidence="1">
    <location>
        <begin position="22"/>
        <end position="151"/>
    </location>
</feature>
<sequence>MKKTSLFLALFASAVFGKTYAGSFKVINMTPCDFELYSGIGSQLDPSGASYQFTFGPINVTANGQVTYNDLSTMPNFNTYAPNGVLQGSVLCAELTKVNGPGPGYAAFPIGKMTPYTSYTSTNNPTCNNGNNYNMFWNIGSNNCDAVILIF</sequence>
<evidence type="ECO:0000313" key="3">
    <source>
        <dbReference type="Proteomes" id="UP000240572"/>
    </source>
</evidence>
<evidence type="ECO:0000256" key="1">
    <source>
        <dbReference type="SAM" id="SignalP"/>
    </source>
</evidence>
<accession>A0A2P8D0L5</accession>
<keyword evidence="3" id="KW-1185">Reference proteome</keyword>
<name>A0A2P8D0L5_9BACT</name>
<dbReference type="EMBL" id="PYGD01000007">
    <property type="protein sequence ID" value="PSK90757.1"/>
    <property type="molecule type" value="Genomic_DNA"/>
</dbReference>
<feature type="signal peptide" evidence="1">
    <location>
        <begin position="1"/>
        <end position="21"/>
    </location>
</feature>
<dbReference type="Proteomes" id="UP000240572">
    <property type="component" value="Unassembled WGS sequence"/>
</dbReference>